<dbReference type="RefSeq" id="WP_179824112.1">
    <property type="nucleotide sequence ID" value="NZ_JACCFS010000001.1"/>
</dbReference>
<gene>
    <name evidence="2" type="ORF">HNR10_003015</name>
</gene>
<evidence type="ECO:0000256" key="1">
    <source>
        <dbReference type="SAM" id="Phobius"/>
    </source>
</evidence>
<dbReference type="AlphaFoldDB" id="A0A7Z0JB68"/>
<keyword evidence="3" id="KW-1185">Reference proteome</keyword>
<feature type="transmembrane region" description="Helical" evidence="1">
    <location>
        <begin position="107"/>
        <end position="127"/>
    </location>
</feature>
<sequence>MLIIGLVFALVGALVHVYIFVLESVLWTTPRARAVFGTSEESALATRELAFNQGFYNLFLAVAVVLGTVLVGMGLTASGAALVYAGAGSMVLAGTVLAVSSPAKLRAALIQLAPPLAGVVLLTLGLAG</sequence>
<keyword evidence="1" id="KW-0812">Transmembrane</keyword>
<protein>
    <submittedName>
        <fullName evidence="2">Putative membrane protein</fullName>
    </submittedName>
</protein>
<name>A0A7Z0JB68_9ACTN</name>
<dbReference type="Proteomes" id="UP000572051">
    <property type="component" value="Unassembled WGS sequence"/>
</dbReference>
<keyword evidence="1" id="KW-1133">Transmembrane helix</keyword>
<keyword evidence="1" id="KW-0472">Membrane</keyword>
<dbReference type="InterPro" id="IPR009732">
    <property type="entry name" value="DUF1304"/>
</dbReference>
<proteinExistence type="predicted"/>
<dbReference type="PANTHER" id="PTHR38446">
    <property type="entry name" value="BLL0914 PROTEIN"/>
    <property type="match status" value="1"/>
</dbReference>
<feature type="transmembrane region" description="Helical" evidence="1">
    <location>
        <begin position="6"/>
        <end position="27"/>
    </location>
</feature>
<reference evidence="2 3" key="1">
    <citation type="submission" date="2020-07" db="EMBL/GenBank/DDBJ databases">
        <title>Sequencing the genomes of 1000 actinobacteria strains.</title>
        <authorList>
            <person name="Klenk H.-P."/>
        </authorList>
    </citation>
    <scope>NUCLEOTIDE SEQUENCE [LARGE SCALE GENOMIC DNA]</scope>
    <source>
        <strain evidence="2 3">DSM 44442</strain>
    </source>
</reference>
<dbReference type="Pfam" id="PF06993">
    <property type="entry name" value="DUF1304"/>
    <property type="match status" value="1"/>
</dbReference>
<organism evidence="2 3">
    <name type="scientific">Nocardiopsis aegyptia</name>
    <dbReference type="NCBI Taxonomy" id="220378"/>
    <lineage>
        <taxon>Bacteria</taxon>
        <taxon>Bacillati</taxon>
        <taxon>Actinomycetota</taxon>
        <taxon>Actinomycetes</taxon>
        <taxon>Streptosporangiales</taxon>
        <taxon>Nocardiopsidaceae</taxon>
        <taxon>Nocardiopsis</taxon>
    </lineage>
</organism>
<dbReference type="PANTHER" id="PTHR38446:SF1">
    <property type="entry name" value="BLL0914 PROTEIN"/>
    <property type="match status" value="1"/>
</dbReference>
<feature type="transmembrane region" description="Helical" evidence="1">
    <location>
        <begin position="55"/>
        <end position="75"/>
    </location>
</feature>
<evidence type="ECO:0000313" key="3">
    <source>
        <dbReference type="Proteomes" id="UP000572051"/>
    </source>
</evidence>
<evidence type="ECO:0000313" key="2">
    <source>
        <dbReference type="EMBL" id="NYJ35134.1"/>
    </source>
</evidence>
<comment type="caution">
    <text evidence="2">The sequence shown here is derived from an EMBL/GenBank/DDBJ whole genome shotgun (WGS) entry which is preliminary data.</text>
</comment>
<accession>A0A7Z0JB68</accession>
<dbReference type="EMBL" id="JACCFS010000001">
    <property type="protein sequence ID" value="NYJ35134.1"/>
    <property type="molecule type" value="Genomic_DNA"/>
</dbReference>
<feature type="transmembrane region" description="Helical" evidence="1">
    <location>
        <begin position="81"/>
        <end position="100"/>
    </location>
</feature>